<proteinExistence type="predicted"/>
<evidence type="ECO:0000313" key="2">
    <source>
        <dbReference type="Proteomes" id="UP000504882"/>
    </source>
</evidence>
<evidence type="ECO:0000313" key="1">
    <source>
        <dbReference type="EMBL" id="TDE92472.1"/>
    </source>
</evidence>
<dbReference type="EMBL" id="SMNA01000006">
    <property type="protein sequence ID" value="TDE92472.1"/>
    <property type="molecule type" value="Genomic_DNA"/>
</dbReference>
<keyword evidence="2" id="KW-1185">Reference proteome</keyword>
<sequence>MARTWWAHAAHVPYGARVRNHAELGLTLAEVGTVETERSDDLIDTLDFLGATQVYWTRSGTEVRVQAEFGPGDHDWRERARLMLADPLPRRDQIGPRVGTLKPADVEEMAPWPPEPGSLPVQTALVLGDAVFARYSCPDAIVWALGPRVLLPLAVIELGPPDQIR</sequence>
<organism evidence="1 2">
    <name type="scientific">Occultella glacieicola</name>
    <dbReference type="NCBI Taxonomy" id="2518684"/>
    <lineage>
        <taxon>Bacteria</taxon>
        <taxon>Bacillati</taxon>
        <taxon>Actinomycetota</taxon>
        <taxon>Actinomycetes</taxon>
        <taxon>Micrococcales</taxon>
        <taxon>Ruaniaceae</taxon>
        <taxon>Occultella</taxon>
    </lineage>
</organism>
<accession>A0ABY2E1K7</accession>
<dbReference type="RefSeq" id="WP_133108102.1">
    <property type="nucleotide sequence ID" value="NZ_SMNA01000006.1"/>
</dbReference>
<reference evidence="1 2" key="1">
    <citation type="submission" date="2019-03" db="EMBL/GenBank/DDBJ databases">
        <title>Genomic features of bacteria from cold environments.</title>
        <authorList>
            <person name="Shen L."/>
        </authorList>
    </citation>
    <scope>NUCLEOTIDE SEQUENCE [LARGE SCALE GENOMIC DNA]</scope>
    <source>
        <strain evidence="2">T3246-1</strain>
    </source>
</reference>
<protein>
    <submittedName>
        <fullName evidence="1">Uncharacterized protein</fullName>
    </submittedName>
</protein>
<gene>
    <name evidence="1" type="ORF">EXU48_13000</name>
</gene>
<comment type="caution">
    <text evidence="1">The sequence shown here is derived from an EMBL/GenBank/DDBJ whole genome shotgun (WGS) entry which is preliminary data.</text>
</comment>
<dbReference type="Proteomes" id="UP000504882">
    <property type="component" value="Unassembled WGS sequence"/>
</dbReference>
<name>A0ABY2E1K7_9MICO</name>